<dbReference type="SUPFAM" id="SSF54197">
    <property type="entry name" value="HIT-like"/>
    <property type="match status" value="1"/>
</dbReference>
<dbReference type="PIRSF" id="PIRSF000714">
    <property type="entry name" value="HIT"/>
    <property type="match status" value="1"/>
</dbReference>
<feature type="short sequence motif" description="Histidine triad motif" evidence="1">
    <location>
        <begin position="89"/>
        <end position="93"/>
    </location>
</feature>
<dbReference type="PROSITE" id="PS51084">
    <property type="entry name" value="HIT_2"/>
    <property type="match status" value="1"/>
</dbReference>
<evidence type="ECO:0000313" key="4">
    <source>
        <dbReference type="Proteomes" id="UP000451565"/>
    </source>
</evidence>
<dbReference type="RefSeq" id="WP_153233959.1">
    <property type="nucleotide sequence ID" value="NZ_WINI01000003.1"/>
</dbReference>
<evidence type="ECO:0000259" key="2">
    <source>
        <dbReference type="PROSITE" id="PS51084"/>
    </source>
</evidence>
<dbReference type="Pfam" id="PF01230">
    <property type="entry name" value="HIT"/>
    <property type="match status" value="1"/>
</dbReference>
<reference evidence="3 4" key="1">
    <citation type="submission" date="2019-10" db="EMBL/GenBank/DDBJ databases">
        <title>Glaciimonas soli sp. nov., a psychrophilic bacterium isolated from the forest soil of a high elevation mountain in Taiwan.</title>
        <authorList>
            <person name="Wang L.-T."/>
            <person name="Shieh W.Y."/>
        </authorList>
    </citation>
    <scope>NUCLEOTIDE SEQUENCE [LARGE SCALE GENOMIC DNA]</scope>
    <source>
        <strain evidence="3 4">GS1</strain>
    </source>
</reference>
<dbReference type="OrthoDB" id="9799145at2"/>
<comment type="caution">
    <text evidence="3">The sequence shown here is derived from an EMBL/GenBank/DDBJ whole genome shotgun (WGS) entry which is preliminary data.</text>
</comment>
<dbReference type="AlphaFoldDB" id="A0A843YSX4"/>
<sequence>MTKPCELCSGDGGEVLHRTEKYRVVLIDDAQYPGFCRVIWNAHVKEMTDLSAADRNIFMQAVWQVETVIRSVMQPEKINLACFGNMTPHLHWHVIPRYLDDVHFPNPVWGAINQEEPAALAQRRAVLPALKIAMQADFKNSLN</sequence>
<dbReference type="InterPro" id="IPR011146">
    <property type="entry name" value="HIT-like"/>
</dbReference>
<organism evidence="3 4">
    <name type="scientific">Glaciimonas soli</name>
    <dbReference type="NCBI Taxonomy" id="2590999"/>
    <lineage>
        <taxon>Bacteria</taxon>
        <taxon>Pseudomonadati</taxon>
        <taxon>Pseudomonadota</taxon>
        <taxon>Betaproteobacteria</taxon>
        <taxon>Burkholderiales</taxon>
        <taxon>Oxalobacteraceae</taxon>
        <taxon>Glaciimonas</taxon>
    </lineage>
</organism>
<dbReference type="EMBL" id="WINI01000003">
    <property type="protein sequence ID" value="MQR00352.1"/>
    <property type="molecule type" value="Genomic_DNA"/>
</dbReference>
<dbReference type="Proteomes" id="UP000451565">
    <property type="component" value="Unassembled WGS sequence"/>
</dbReference>
<evidence type="ECO:0000256" key="1">
    <source>
        <dbReference type="PROSITE-ProRule" id="PRU00464"/>
    </source>
</evidence>
<dbReference type="InterPro" id="IPR026026">
    <property type="entry name" value="HIT_Hint"/>
</dbReference>
<proteinExistence type="predicted"/>
<name>A0A843YSX4_9BURK</name>
<gene>
    <name evidence="3" type="ORF">GEV47_06625</name>
</gene>
<dbReference type="Gene3D" id="3.30.428.10">
    <property type="entry name" value="HIT-like"/>
    <property type="match status" value="1"/>
</dbReference>
<dbReference type="InterPro" id="IPR036265">
    <property type="entry name" value="HIT-like_sf"/>
</dbReference>
<keyword evidence="4" id="KW-1185">Reference proteome</keyword>
<evidence type="ECO:0000313" key="3">
    <source>
        <dbReference type="EMBL" id="MQR00352.1"/>
    </source>
</evidence>
<dbReference type="GO" id="GO:0003824">
    <property type="term" value="F:catalytic activity"/>
    <property type="evidence" value="ECO:0007669"/>
    <property type="project" value="InterPro"/>
</dbReference>
<protein>
    <submittedName>
        <fullName evidence="3">HIT domain-containing protein</fullName>
    </submittedName>
</protein>
<feature type="domain" description="HIT" evidence="2">
    <location>
        <begin position="3"/>
        <end position="104"/>
    </location>
</feature>
<accession>A0A843YSX4</accession>